<sequence>MKNLKKISLVFAFLALAITNVHGSEINKNELIHRMSNDTDVADFCITLLKEKMTMNVYGNAELIKNSELLKDLSVIKAENAKIVRNKYPELLKLELNERREVFNEVLSKSTNYKNQLKCLGMNILRLAAAEIFVGTGFAVKWKLTKLGLCAAAAVAVDAAEEVESAGLVTGTMPAQVAAETKFCIAISTALQAGQLLIIEEGVRRILFACSNDTAYDFDKDADEDGVND</sequence>
<dbReference type="Proteomes" id="UP000619238">
    <property type="component" value="Unassembled WGS sequence"/>
</dbReference>
<organism evidence="2 3">
    <name type="scientific">Kordia aestuariivivens</name>
    <dbReference type="NCBI Taxonomy" id="2759037"/>
    <lineage>
        <taxon>Bacteria</taxon>
        <taxon>Pseudomonadati</taxon>
        <taxon>Bacteroidota</taxon>
        <taxon>Flavobacteriia</taxon>
        <taxon>Flavobacteriales</taxon>
        <taxon>Flavobacteriaceae</taxon>
        <taxon>Kordia</taxon>
    </lineage>
</organism>
<evidence type="ECO:0000313" key="2">
    <source>
        <dbReference type="EMBL" id="MBC8756906.1"/>
    </source>
</evidence>
<keyword evidence="1" id="KW-0732">Signal</keyword>
<evidence type="ECO:0000313" key="3">
    <source>
        <dbReference type="Proteomes" id="UP000619238"/>
    </source>
</evidence>
<gene>
    <name evidence="2" type="ORF">H2O64_19690</name>
</gene>
<keyword evidence="3" id="KW-1185">Reference proteome</keyword>
<reference evidence="2 3" key="1">
    <citation type="submission" date="2020-07" db="EMBL/GenBank/DDBJ databases">
        <title>Description of Kordia aestuariivivens sp. nov., isolated from a tidal flat.</title>
        <authorList>
            <person name="Park S."/>
            <person name="Yoon J.-H."/>
        </authorList>
    </citation>
    <scope>NUCLEOTIDE SEQUENCE [LARGE SCALE GENOMIC DNA]</scope>
    <source>
        <strain evidence="2 3">YSTF-M3</strain>
    </source>
</reference>
<feature type="chain" id="PRO_5046541329" evidence="1">
    <location>
        <begin position="24"/>
        <end position="229"/>
    </location>
</feature>
<name>A0ABR7QEW1_9FLAO</name>
<feature type="signal peptide" evidence="1">
    <location>
        <begin position="1"/>
        <end position="23"/>
    </location>
</feature>
<protein>
    <submittedName>
        <fullName evidence="2">Uncharacterized protein</fullName>
    </submittedName>
</protein>
<comment type="caution">
    <text evidence="2">The sequence shown here is derived from an EMBL/GenBank/DDBJ whole genome shotgun (WGS) entry which is preliminary data.</text>
</comment>
<evidence type="ECO:0000256" key="1">
    <source>
        <dbReference type="SAM" id="SignalP"/>
    </source>
</evidence>
<accession>A0ABR7QEW1</accession>
<dbReference type="EMBL" id="JACGWS010000014">
    <property type="protein sequence ID" value="MBC8756906.1"/>
    <property type="molecule type" value="Genomic_DNA"/>
</dbReference>
<dbReference type="RefSeq" id="WP_187563946.1">
    <property type="nucleotide sequence ID" value="NZ_JACGWS010000014.1"/>
</dbReference>
<proteinExistence type="predicted"/>